<feature type="compositionally biased region" description="Gly residues" evidence="1">
    <location>
        <begin position="130"/>
        <end position="142"/>
    </location>
</feature>
<organism evidence="3 4">
    <name type="scientific">Corynebacterium lowii</name>
    <dbReference type="NCBI Taxonomy" id="1544413"/>
    <lineage>
        <taxon>Bacteria</taxon>
        <taxon>Bacillati</taxon>
        <taxon>Actinomycetota</taxon>
        <taxon>Actinomycetes</taxon>
        <taxon>Mycobacteriales</taxon>
        <taxon>Corynebacteriaceae</taxon>
        <taxon>Corynebacterium</taxon>
    </lineage>
</organism>
<keyword evidence="2" id="KW-0732">Signal</keyword>
<reference evidence="3 4" key="1">
    <citation type="submission" date="2015-10" db="EMBL/GenBank/DDBJ databases">
        <title>Corynebacteirum lowii and Corynebacterium oculi species nova, derived from human clinical disease and and emended description of Corynebacterium mastiditis.</title>
        <authorList>
            <person name="Bernard K."/>
            <person name="Pacheco A.L."/>
            <person name="Mcdougall C."/>
            <person name="Burtx T."/>
            <person name="Weibe D."/>
            <person name="Tyler S."/>
            <person name="Olson A.B."/>
            <person name="Cnockaert M."/>
            <person name="Eguchi H."/>
            <person name="Kuwahara T."/>
            <person name="Nakayama-Imaohji H."/>
            <person name="Boudewijins M."/>
            <person name="Van Hoecke F."/>
            <person name="Bernier A.-M."/>
            <person name="Vandamme P."/>
        </authorList>
    </citation>
    <scope>NUCLEOTIDE SEQUENCE [LARGE SCALE GENOMIC DNA]</scope>
    <source>
        <strain evidence="3 4">NML 130206</strain>
    </source>
</reference>
<gene>
    <name evidence="3" type="ORF">Clow_00891</name>
</gene>
<comment type="caution">
    <text evidence="3">The sequence shown here is derived from an EMBL/GenBank/DDBJ whole genome shotgun (WGS) entry which is preliminary data.</text>
</comment>
<evidence type="ECO:0000256" key="2">
    <source>
        <dbReference type="SAM" id="SignalP"/>
    </source>
</evidence>
<evidence type="ECO:0000313" key="3">
    <source>
        <dbReference type="EMBL" id="KQB86683.1"/>
    </source>
</evidence>
<feature type="region of interest" description="Disordered" evidence="1">
    <location>
        <begin position="121"/>
        <end position="142"/>
    </location>
</feature>
<protein>
    <recommendedName>
        <fullName evidence="5">DUF4247 domain-containing protein</fullName>
    </recommendedName>
</protein>
<accession>A0A0Q0YWE2</accession>
<dbReference type="Pfam" id="PF14042">
    <property type="entry name" value="DUF4247"/>
    <property type="match status" value="1"/>
</dbReference>
<keyword evidence="4" id="KW-1185">Reference proteome</keyword>
<dbReference type="STRING" id="1544413.Clow_00891"/>
<proteinExistence type="predicted"/>
<name>A0A0Q0YWE2_9CORY</name>
<dbReference type="Proteomes" id="UP000050488">
    <property type="component" value="Unassembled WGS sequence"/>
</dbReference>
<evidence type="ECO:0000256" key="1">
    <source>
        <dbReference type="SAM" id="MobiDB-lite"/>
    </source>
</evidence>
<dbReference type="RefSeq" id="WP_055176836.1">
    <property type="nucleotide sequence ID" value="NZ_JAUSQY010000001.1"/>
</dbReference>
<evidence type="ECO:0008006" key="5">
    <source>
        <dbReference type="Google" id="ProtNLM"/>
    </source>
</evidence>
<dbReference type="AlphaFoldDB" id="A0A0Q0YWE2"/>
<feature type="chain" id="PRO_5038661375" description="DUF4247 domain-containing protein" evidence="2">
    <location>
        <begin position="23"/>
        <end position="142"/>
    </location>
</feature>
<dbReference type="PATRIC" id="fig|1544413.3.peg.896"/>
<evidence type="ECO:0000313" key="4">
    <source>
        <dbReference type="Proteomes" id="UP000050488"/>
    </source>
</evidence>
<dbReference type="EMBL" id="LKEV01000002">
    <property type="protein sequence ID" value="KQB86683.1"/>
    <property type="molecule type" value="Genomic_DNA"/>
</dbReference>
<sequence>MKSSSYYFASLCCLLLAAVAFIFMSNQDSSVASGIPKNYERAAGDTFYCQGTPEEVADEIEQKIKPAQSRATDQSTGSVYLRYEHNLVEISGQGEECRINLEDLNRVNGGSFIYLGPGFRPASPSSSSGGSSGSGSGAGSVK</sequence>
<dbReference type="InterPro" id="IPR025341">
    <property type="entry name" value="DUF4247"/>
</dbReference>
<feature type="signal peptide" evidence="2">
    <location>
        <begin position="1"/>
        <end position="22"/>
    </location>
</feature>